<gene>
    <name evidence="3" type="ORF">ACFQ44_09875</name>
</gene>
<proteinExistence type="predicted"/>
<dbReference type="Pfam" id="PF00497">
    <property type="entry name" value="SBP_bac_3"/>
    <property type="match status" value="1"/>
</dbReference>
<dbReference type="RefSeq" id="WP_203646048.1">
    <property type="nucleotide sequence ID" value="NZ_BOLN01000007.1"/>
</dbReference>
<dbReference type="SMART" id="SM00062">
    <property type="entry name" value="PBPb"/>
    <property type="match status" value="1"/>
</dbReference>
<keyword evidence="4" id="KW-1185">Reference proteome</keyword>
<dbReference type="SUPFAM" id="SSF53850">
    <property type="entry name" value="Periplasmic binding protein-like II"/>
    <property type="match status" value="1"/>
</dbReference>
<name>A0ABW4D7N1_9LACO</name>
<organism evidence="3 4">
    <name type="scientific">Levilactobacillus lanxiensis</name>
    <dbReference type="NCBI Taxonomy" id="2799568"/>
    <lineage>
        <taxon>Bacteria</taxon>
        <taxon>Bacillati</taxon>
        <taxon>Bacillota</taxon>
        <taxon>Bacilli</taxon>
        <taxon>Lactobacillales</taxon>
        <taxon>Lactobacillaceae</taxon>
        <taxon>Levilactobacillus</taxon>
    </lineage>
</organism>
<evidence type="ECO:0000313" key="4">
    <source>
        <dbReference type="Proteomes" id="UP001597189"/>
    </source>
</evidence>
<sequence>MNKTKKWLVLGLGLSLVMGVGLVGCGKSSSSSESTNTKVANKKTLIVATSGTLYPTSFHTSKNSKLTGYDIEVVRAVAKGLHKKVEFKELSVDGQLTAVNTGKADMAANDFGLSPARKKQYALSTVYKHSFNSIMVRNSNDSGIHNWSDIKGKKSAGEAGTGYQRLAQQLGAKLVNYDNVSNDVYLKDVKNGKTDMIMNDYYLQKLALKAIPNNGLHLVKNMYFTTSDDGQGVGILMKKSNTKLKAEVDKEVQKLLKNGTIKKISEKYYGADVTKKPNVKISKNFTIKSKYTGQ</sequence>
<reference evidence="4" key="1">
    <citation type="journal article" date="2019" name="Int. J. Syst. Evol. Microbiol.">
        <title>The Global Catalogue of Microorganisms (GCM) 10K type strain sequencing project: providing services to taxonomists for standard genome sequencing and annotation.</title>
        <authorList>
            <consortium name="The Broad Institute Genomics Platform"/>
            <consortium name="The Broad Institute Genome Sequencing Center for Infectious Disease"/>
            <person name="Wu L."/>
            <person name="Ma J."/>
        </authorList>
    </citation>
    <scope>NUCLEOTIDE SEQUENCE [LARGE SCALE GENOMIC DNA]</scope>
    <source>
        <strain evidence="4">CCM 8979</strain>
    </source>
</reference>
<accession>A0ABW4D7N1</accession>
<feature type="domain" description="Solute-binding protein family 3/N-terminal" evidence="2">
    <location>
        <begin position="44"/>
        <end position="272"/>
    </location>
</feature>
<dbReference type="EMBL" id="JBHTOD010000007">
    <property type="protein sequence ID" value="MFD1455972.1"/>
    <property type="molecule type" value="Genomic_DNA"/>
</dbReference>
<evidence type="ECO:0000313" key="3">
    <source>
        <dbReference type="EMBL" id="MFD1455972.1"/>
    </source>
</evidence>
<dbReference type="Gene3D" id="3.40.190.10">
    <property type="entry name" value="Periplasmic binding protein-like II"/>
    <property type="match status" value="2"/>
</dbReference>
<dbReference type="PANTHER" id="PTHR35936:SF34">
    <property type="entry name" value="ABC TRANSPORTER EXTRACELLULAR-BINDING PROTEIN YCKB-RELATED"/>
    <property type="match status" value="1"/>
</dbReference>
<evidence type="ECO:0000256" key="1">
    <source>
        <dbReference type="ARBA" id="ARBA00022729"/>
    </source>
</evidence>
<dbReference type="PROSITE" id="PS51257">
    <property type="entry name" value="PROKAR_LIPOPROTEIN"/>
    <property type="match status" value="1"/>
</dbReference>
<comment type="caution">
    <text evidence="3">The sequence shown here is derived from an EMBL/GenBank/DDBJ whole genome shotgun (WGS) entry which is preliminary data.</text>
</comment>
<dbReference type="Proteomes" id="UP001597189">
    <property type="component" value="Unassembled WGS sequence"/>
</dbReference>
<dbReference type="InterPro" id="IPR001638">
    <property type="entry name" value="Solute-binding_3/MltF_N"/>
</dbReference>
<keyword evidence="1" id="KW-0732">Signal</keyword>
<protein>
    <submittedName>
        <fullName evidence="3">Transporter substrate-binding domain-containing protein</fullName>
    </submittedName>
</protein>
<dbReference type="PANTHER" id="PTHR35936">
    <property type="entry name" value="MEMBRANE-BOUND LYTIC MUREIN TRANSGLYCOSYLASE F"/>
    <property type="match status" value="1"/>
</dbReference>
<evidence type="ECO:0000259" key="2">
    <source>
        <dbReference type="SMART" id="SM00062"/>
    </source>
</evidence>